<feature type="region of interest" description="Disordered" evidence="1">
    <location>
        <begin position="258"/>
        <end position="285"/>
    </location>
</feature>
<dbReference type="InterPro" id="IPR008490">
    <property type="entry name" value="Transposase_InsH_N"/>
</dbReference>
<dbReference type="AlphaFoldDB" id="X1LC62"/>
<evidence type="ECO:0000259" key="2">
    <source>
        <dbReference type="Pfam" id="PF05598"/>
    </source>
</evidence>
<gene>
    <name evidence="3" type="ORF">S06H3_13852</name>
</gene>
<comment type="caution">
    <text evidence="3">The sequence shown here is derived from an EMBL/GenBank/DDBJ whole genome shotgun (WGS) entry which is preliminary data.</text>
</comment>
<protein>
    <recommendedName>
        <fullName evidence="2">Transposase InsH N-terminal domain-containing protein</fullName>
    </recommendedName>
</protein>
<reference evidence="3" key="1">
    <citation type="journal article" date="2014" name="Front. Microbiol.">
        <title>High frequency of phylogenetically diverse reductive dehalogenase-homologous genes in deep subseafloor sedimentary metagenomes.</title>
        <authorList>
            <person name="Kawai M."/>
            <person name="Futagami T."/>
            <person name="Toyoda A."/>
            <person name="Takaki Y."/>
            <person name="Nishi S."/>
            <person name="Hori S."/>
            <person name="Arai W."/>
            <person name="Tsubouchi T."/>
            <person name="Morono Y."/>
            <person name="Uchiyama I."/>
            <person name="Ito T."/>
            <person name="Fujiyama A."/>
            <person name="Inagaki F."/>
            <person name="Takami H."/>
        </authorList>
    </citation>
    <scope>NUCLEOTIDE SEQUENCE</scope>
    <source>
        <strain evidence="3">Expedition CK06-06</strain>
    </source>
</reference>
<dbReference type="EMBL" id="BARV01006758">
    <property type="protein sequence ID" value="GAI16688.1"/>
    <property type="molecule type" value="Genomic_DNA"/>
</dbReference>
<organism evidence="3">
    <name type="scientific">marine sediment metagenome</name>
    <dbReference type="NCBI Taxonomy" id="412755"/>
    <lineage>
        <taxon>unclassified sequences</taxon>
        <taxon>metagenomes</taxon>
        <taxon>ecological metagenomes</taxon>
    </lineage>
</organism>
<dbReference type="Pfam" id="PF05598">
    <property type="entry name" value="DUF772"/>
    <property type="match status" value="1"/>
</dbReference>
<feature type="domain" description="Transposase InsH N-terminal" evidence="2">
    <location>
        <begin position="39"/>
        <end position="119"/>
    </location>
</feature>
<accession>X1LC62</accession>
<feature type="non-terminal residue" evidence="3">
    <location>
        <position position="320"/>
    </location>
</feature>
<evidence type="ECO:0000313" key="3">
    <source>
        <dbReference type="EMBL" id="GAI16688.1"/>
    </source>
</evidence>
<evidence type="ECO:0000256" key="1">
    <source>
        <dbReference type="SAM" id="MobiDB-lite"/>
    </source>
</evidence>
<name>X1LC62_9ZZZZ</name>
<proteinExistence type="predicted"/>
<sequence length="320" mass="37714">MSFQLNNTQQMAMHDSLYNLTEREMKHLMSSWAETFSKKIFPFIKEDRFSILYSDNPASRPNNPVNVYFGLLILRDIFNQSDEEALNSLMFDIRYQHALHTTSFQEQPISKNSLTNFRAAAYRYNQEHGIDLIQEEIESQAKTFSKLLKIDGKTVRMDSLMISSSCRKLSRLEIIYSTVSRLIKVIDKNTTLAEYFKPYLDESHYNDTIYRSRDKDLNTKIKKVLKDGVRLYSIYRKDKEIRRTKEFKLLARMLKEQKGKSSKHISPDSLQNPTDPDATYRKKGKKKHIGYTANIIEKFDDKNRMIEGYDLQKNTYSDQK</sequence>